<feature type="transmembrane region" description="Helical" evidence="2">
    <location>
        <begin position="153"/>
        <end position="174"/>
    </location>
</feature>
<name>A0A8K0JGA2_9HYPO</name>
<feature type="region of interest" description="Disordered" evidence="1">
    <location>
        <begin position="43"/>
        <end position="79"/>
    </location>
</feature>
<evidence type="ECO:0000313" key="4">
    <source>
        <dbReference type="Proteomes" id="UP000811619"/>
    </source>
</evidence>
<dbReference type="EMBL" id="SRPY01000105">
    <property type="protein sequence ID" value="KAG5928634.1"/>
    <property type="molecule type" value="Genomic_DNA"/>
</dbReference>
<dbReference type="Proteomes" id="UP000811619">
    <property type="component" value="Unassembled WGS sequence"/>
</dbReference>
<dbReference type="OrthoDB" id="5431298at2759"/>
<keyword evidence="2" id="KW-0812">Transmembrane</keyword>
<organism evidence="3 4">
    <name type="scientific">Claviceps africana</name>
    <dbReference type="NCBI Taxonomy" id="83212"/>
    <lineage>
        <taxon>Eukaryota</taxon>
        <taxon>Fungi</taxon>
        <taxon>Dikarya</taxon>
        <taxon>Ascomycota</taxon>
        <taxon>Pezizomycotina</taxon>
        <taxon>Sordariomycetes</taxon>
        <taxon>Hypocreomycetidae</taxon>
        <taxon>Hypocreales</taxon>
        <taxon>Clavicipitaceae</taxon>
        <taxon>Claviceps</taxon>
    </lineage>
</organism>
<proteinExistence type="predicted"/>
<gene>
    <name evidence="3" type="ORF">E4U42_000239</name>
</gene>
<evidence type="ECO:0000313" key="3">
    <source>
        <dbReference type="EMBL" id="KAG5928634.1"/>
    </source>
</evidence>
<accession>A0A8K0JGA2</accession>
<comment type="caution">
    <text evidence="3">The sequence shown here is derived from an EMBL/GenBank/DDBJ whole genome shotgun (WGS) entry which is preliminary data.</text>
</comment>
<evidence type="ECO:0000256" key="2">
    <source>
        <dbReference type="SAM" id="Phobius"/>
    </source>
</evidence>
<reference evidence="3" key="1">
    <citation type="journal article" date="2020" name="bioRxiv">
        <title>Whole genome comparisons of ergot fungi reveals the divergence and evolution of species within the genus Claviceps are the result of varying mechanisms driving genome evolution and host range expansion.</title>
        <authorList>
            <person name="Wyka S.A."/>
            <person name="Mondo S.J."/>
            <person name="Liu M."/>
            <person name="Dettman J."/>
            <person name="Nalam V."/>
            <person name="Broders K.D."/>
        </authorList>
    </citation>
    <scope>NUCLEOTIDE SEQUENCE</scope>
    <source>
        <strain evidence="3">CCC 489</strain>
    </source>
</reference>
<protein>
    <submittedName>
        <fullName evidence="3">Uncharacterized protein</fullName>
    </submittedName>
</protein>
<keyword evidence="2" id="KW-0472">Membrane</keyword>
<evidence type="ECO:0000256" key="1">
    <source>
        <dbReference type="SAM" id="MobiDB-lite"/>
    </source>
</evidence>
<dbReference type="AlphaFoldDB" id="A0A8K0JGA2"/>
<sequence>MPVRDVCPVGYRYYSCHGNDSNGCFSVNPCSLPAWARSFIPEGSQEDAQASSADTEFPAATTTTSTPPPSKTDSGITHTIPNHSVVTVTKHTVVFSEAPPSTESPAATGDAHTTSVEATAASAAPCSTCISTHIPTEAPSTDASGGGGFPSGAIAGAATGGAVIAIMVLVLVFVSRRRKKRRENHDASESETLGCDARVDGCEKSNPSHVGHLRPNSDPFAPFGGRADRPEHLHRPPSGTFEMDGAGISAVELPAVNISEAPDTSRTASVSAAMEEVSGMAPAPAADPAATLASRSSNPQGGITYVNQWNQYRAMGEGVL</sequence>
<keyword evidence="2" id="KW-1133">Transmembrane helix</keyword>
<keyword evidence="4" id="KW-1185">Reference proteome</keyword>